<evidence type="ECO:0000259" key="1">
    <source>
        <dbReference type="PROSITE" id="PS50093"/>
    </source>
</evidence>
<comment type="caution">
    <text evidence="2">The sequence shown here is derived from an EMBL/GenBank/DDBJ whole genome shotgun (WGS) entry which is preliminary data.</text>
</comment>
<accession>A0A1F2PA62</accession>
<dbReference type="CDD" id="cd00146">
    <property type="entry name" value="PKD"/>
    <property type="match status" value="1"/>
</dbReference>
<dbReference type="SUPFAM" id="SSF49299">
    <property type="entry name" value="PKD domain"/>
    <property type="match status" value="1"/>
</dbReference>
<dbReference type="InterPro" id="IPR022409">
    <property type="entry name" value="PKD/Chitinase_dom"/>
</dbReference>
<reference evidence="2" key="1">
    <citation type="submission" date="2016-05" db="EMBL/GenBank/DDBJ databases">
        <title>Microbial consortia oxidize butane by reversing methanogenesis.</title>
        <authorList>
            <person name="Laso-Perez R."/>
            <person name="Richter M."/>
            <person name="Wegener G."/>
            <person name="Musat F."/>
        </authorList>
    </citation>
    <scope>NUCLEOTIDE SEQUENCE [LARGE SCALE GENOMIC DNA]</scope>
    <source>
        <strain evidence="2">BOX2</strain>
    </source>
</reference>
<dbReference type="STRING" id="1838285.SCAL_000966"/>
<organism evidence="2 3">
    <name type="scientific">Candidatus Syntropharchaeum caldarium</name>
    <dbReference type="NCBI Taxonomy" id="1838285"/>
    <lineage>
        <taxon>Archaea</taxon>
        <taxon>Methanobacteriati</taxon>
        <taxon>Methanobacteriota</taxon>
        <taxon>Stenosarchaea group</taxon>
        <taxon>Methanomicrobia</taxon>
        <taxon>Methanosarcinales</taxon>
        <taxon>ANME-2 cluster</taxon>
        <taxon>Candidatus Syntropharchaeum</taxon>
    </lineage>
</organism>
<dbReference type="InterPro" id="IPR013783">
    <property type="entry name" value="Ig-like_fold"/>
</dbReference>
<dbReference type="InterPro" id="IPR035986">
    <property type="entry name" value="PKD_dom_sf"/>
</dbReference>
<keyword evidence="3" id="KW-1185">Reference proteome</keyword>
<dbReference type="SMART" id="SM00089">
    <property type="entry name" value="PKD"/>
    <property type="match status" value="1"/>
</dbReference>
<dbReference type="PATRIC" id="fig|1838285.3.peg.980"/>
<name>A0A1F2PA62_9EURY</name>
<dbReference type="EMBL" id="LYOS01000003">
    <property type="protein sequence ID" value="OFV67591.1"/>
    <property type="molecule type" value="Genomic_DNA"/>
</dbReference>
<evidence type="ECO:0000313" key="2">
    <source>
        <dbReference type="EMBL" id="OFV67591.1"/>
    </source>
</evidence>
<gene>
    <name evidence="2" type="ORF">SCAL_000966</name>
</gene>
<protein>
    <submittedName>
        <fullName evidence="2">Secreted protein containing PKD domain protein</fullName>
    </submittedName>
</protein>
<evidence type="ECO:0000313" key="3">
    <source>
        <dbReference type="Proteomes" id="UP000186940"/>
    </source>
</evidence>
<feature type="domain" description="PKD" evidence="1">
    <location>
        <begin position="204"/>
        <end position="256"/>
    </location>
</feature>
<sequence length="288" mass="32682">MRRGVLLIFLFLIALFAIISADAGKTYLASEDLGRRALAKAEAEGWKVLTVEIYLDEDWAKMPALTAGETVSLTGQSYYYMEMPSINAAKEGACPEEVVHLEIYRDDRLLNRYEGTCDPNGNIKFDLEFAEPGYYGYKIYTAWQMENNKIPDHPTSFFVRPRIAEGEDSKSWIVVDFAFTPSGPAPGDGVIFTDRSQYRMTKVASWHWDFGDGTNSTERDCEHAYQQEGTYTVTLTLKTEDGESHSKSKEIVVKIPPELQPTEESPSMGLYASLLTIFLMYFAKRHRR</sequence>
<dbReference type="Gene3D" id="2.60.40.10">
    <property type="entry name" value="Immunoglobulins"/>
    <property type="match status" value="1"/>
</dbReference>
<dbReference type="AlphaFoldDB" id="A0A1F2PA62"/>
<dbReference type="PROSITE" id="PS50093">
    <property type="entry name" value="PKD"/>
    <property type="match status" value="1"/>
</dbReference>
<proteinExistence type="predicted"/>
<dbReference type="InterPro" id="IPR000601">
    <property type="entry name" value="PKD_dom"/>
</dbReference>
<dbReference type="Pfam" id="PF18911">
    <property type="entry name" value="PKD_4"/>
    <property type="match status" value="1"/>
</dbReference>
<dbReference type="Proteomes" id="UP000186940">
    <property type="component" value="Unassembled WGS sequence"/>
</dbReference>